<evidence type="ECO:0000313" key="9">
    <source>
        <dbReference type="EMBL" id="RRJ89648.1"/>
    </source>
</evidence>
<dbReference type="PANTHER" id="PTHR21716:SF53">
    <property type="entry name" value="PERMEASE PERM-RELATED"/>
    <property type="match status" value="1"/>
</dbReference>
<comment type="caution">
    <text evidence="9">The sequence shown here is derived from an EMBL/GenBank/DDBJ whole genome shotgun (WGS) entry which is preliminary data.</text>
</comment>
<feature type="transmembrane region" description="Helical" evidence="8">
    <location>
        <begin position="225"/>
        <end position="247"/>
    </location>
</feature>
<dbReference type="EMBL" id="RQVQ01000024">
    <property type="protein sequence ID" value="RRJ89648.1"/>
    <property type="molecule type" value="Genomic_DNA"/>
</dbReference>
<evidence type="ECO:0000256" key="3">
    <source>
        <dbReference type="ARBA" id="ARBA00022448"/>
    </source>
</evidence>
<keyword evidence="7 8" id="KW-0472">Membrane</keyword>
<evidence type="ECO:0000256" key="1">
    <source>
        <dbReference type="ARBA" id="ARBA00004651"/>
    </source>
</evidence>
<comment type="similarity">
    <text evidence="2">Belongs to the autoinducer-2 exporter (AI-2E) (TC 2.A.86) family.</text>
</comment>
<dbReference type="OrthoDB" id="9793390at2"/>
<gene>
    <name evidence="9" type="ORF">EG240_11070</name>
</gene>
<dbReference type="Pfam" id="PF01594">
    <property type="entry name" value="AI-2E_transport"/>
    <property type="match status" value="1"/>
</dbReference>
<dbReference type="Proteomes" id="UP000275719">
    <property type="component" value="Unassembled WGS sequence"/>
</dbReference>
<evidence type="ECO:0000256" key="6">
    <source>
        <dbReference type="ARBA" id="ARBA00022989"/>
    </source>
</evidence>
<protein>
    <submittedName>
        <fullName evidence="9">AI-2E family transporter</fullName>
    </submittedName>
</protein>
<dbReference type="InterPro" id="IPR002549">
    <property type="entry name" value="AI-2E-like"/>
</dbReference>
<dbReference type="RefSeq" id="WP_125019455.1">
    <property type="nucleotide sequence ID" value="NZ_RQVQ01000024.1"/>
</dbReference>
<evidence type="ECO:0000313" key="10">
    <source>
        <dbReference type="Proteomes" id="UP000275719"/>
    </source>
</evidence>
<name>A0A3P3W5C5_9FLAO</name>
<keyword evidence="5 8" id="KW-0812">Transmembrane</keyword>
<feature type="transmembrane region" description="Helical" evidence="8">
    <location>
        <begin position="30"/>
        <end position="49"/>
    </location>
</feature>
<feature type="transmembrane region" description="Helical" evidence="8">
    <location>
        <begin position="84"/>
        <end position="105"/>
    </location>
</feature>
<accession>A0A3P3W5C5</accession>
<reference evidence="9 10" key="1">
    <citation type="submission" date="2018-11" db="EMBL/GenBank/DDBJ databases">
        <title>Flavobacterium sp. nov., YIM 102701-2 draft genome.</title>
        <authorList>
            <person name="Li G."/>
            <person name="Jiang Y."/>
        </authorList>
    </citation>
    <scope>NUCLEOTIDE SEQUENCE [LARGE SCALE GENOMIC DNA]</scope>
    <source>
        <strain evidence="9 10">YIM 102701-2</strain>
    </source>
</reference>
<keyword evidence="4" id="KW-1003">Cell membrane</keyword>
<feature type="transmembrane region" description="Helical" evidence="8">
    <location>
        <begin position="321"/>
        <end position="344"/>
    </location>
</feature>
<keyword evidence="3" id="KW-0813">Transport</keyword>
<comment type="subcellular location">
    <subcellularLocation>
        <location evidence="1">Cell membrane</location>
        <topology evidence="1">Multi-pass membrane protein</topology>
    </subcellularLocation>
</comment>
<dbReference type="GO" id="GO:0055085">
    <property type="term" value="P:transmembrane transport"/>
    <property type="evidence" value="ECO:0007669"/>
    <property type="project" value="TreeGrafter"/>
</dbReference>
<sequence>MNNEEEIRDRLLQQEAEELKVPIKNETVPFVIKLACVLVSIIAIVYVAVIGESTLVPLFIGFLVAMLLVPLSDYMEKKLKFSRLITSFISPILFSLFVLGIVFFIGKQVVGFASDVPEFEHKTQILFDQGADFISEKFGVTKQDQLEYINKQAIATLQKNSKILGDIIISFTGVIASAAFVFLYVFFFLLYRRHFVKFLVWCFRPEHQDQVRETVCSVQSIIKQYIFGLLIQMTFIATALIIAFSIIGIKYAILFAVLCAVMNLIPYVGIFSATVIAAMVTLATGEPSDILWLFLSVIVVNSIDNNVVTPKVIGSKVSLNAFVVFFGIIVAESLWGVAGMFIAIPTLAILKVVFDAVLDLRPFGFLLGEDDQLTPIFDKYYKKYTTSKNIDNSTSEDLNIESDNLNEKDSEENK</sequence>
<evidence type="ECO:0000256" key="4">
    <source>
        <dbReference type="ARBA" id="ARBA00022475"/>
    </source>
</evidence>
<keyword evidence="6 8" id="KW-1133">Transmembrane helix</keyword>
<dbReference type="GO" id="GO:0005886">
    <property type="term" value="C:plasma membrane"/>
    <property type="evidence" value="ECO:0007669"/>
    <property type="project" value="UniProtKB-SubCell"/>
</dbReference>
<feature type="transmembrane region" description="Helical" evidence="8">
    <location>
        <begin position="167"/>
        <end position="191"/>
    </location>
</feature>
<evidence type="ECO:0000256" key="2">
    <source>
        <dbReference type="ARBA" id="ARBA00009773"/>
    </source>
</evidence>
<feature type="transmembrane region" description="Helical" evidence="8">
    <location>
        <begin position="253"/>
        <end position="278"/>
    </location>
</feature>
<dbReference type="PANTHER" id="PTHR21716">
    <property type="entry name" value="TRANSMEMBRANE PROTEIN"/>
    <property type="match status" value="1"/>
</dbReference>
<evidence type="ECO:0000256" key="8">
    <source>
        <dbReference type="SAM" id="Phobius"/>
    </source>
</evidence>
<proteinExistence type="inferred from homology"/>
<keyword evidence="10" id="KW-1185">Reference proteome</keyword>
<organism evidence="9 10">
    <name type="scientific">Paenimyroides tangerinum</name>
    <dbReference type="NCBI Taxonomy" id="2488728"/>
    <lineage>
        <taxon>Bacteria</taxon>
        <taxon>Pseudomonadati</taxon>
        <taxon>Bacteroidota</taxon>
        <taxon>Flavobacteriia</taxon>
        <taxon>Flavobacteriales</taxon>
        <taxon>Flavobacteriaceae</taxon>
        <taxon>Paenimyroides</taxon>
    </lineage>
</organism>
<evidence type="ECO:0000256" key="7">
    <source>
        <dbReference type="ARBA" id="ARBA00023136"/>
    </source>
</evidence>
<dbReference type="AlphaFoldDB" id="A0A3P3W5C5"/>
<feature type="transmembrane region" description="Helical" evidence="8">
    <location>
        <begin position="55"/>
        <end position="72"/>
    </location>
</feature>
<evidence type="ECO:0000256" key="5">
    <source>
        <dbReference type="ARBA" id="ARBA00022692"/>
    </source>
</evidence>